<dbReference type="NCBIfam" id="TIGR01098">
    <property type="entry name" value="3A0109s03R"/>
    <property type="match status" value="1"/>
</dbReference>
<name>A0A1H5LZX9_9MICO</name>
<dbReference type="CDD" id="cd01071">
    <property type="entry name" value="PBP2_PhnD_like"/>
    <property type="match status" value="1"/>
</dbReference>
<dbReference type="Pfam" id="PF12974">
    <property type="entry name" value="Phosphonate-bd"/>
    <property type="match status" value="1"/>
</dbReference>
<comment type="similarity">
    <text evidence="1">Belongs to the phosphate/phosphite/phosphonate binding protein family.</text>
</comment>
<accession>A0A1H5LZX9</accession>
<evidence type="ECO:0000256" key="3">
    <source>
        <dbReference type="SAM" id="SignalP"/>
    </source>
</evidence>
<dbReference type="RefSeq" id="WP_089773923.1">
    <property type="nucleotide sequence ID" value="NZ_FNTX01000002.1"/>
</dbReference>
<dbReference type="GO" id="GO:0043190">
    <property type="term" value="C:ATP-binding cassette (ABC) transporter complex"/>
    <property type="evidence" value="ECO:0007669"/>
    <property type="project" value="InterPro"/>
</dbReference>
<gene>
    <name evidence="4" type="ORF">SAMN04488554_3071</name>
</gene>
<reference evidence="5" key="1">
    <citation type="submission" date="2016-10" db="EMBL/GenBank/DDBJ databases">
        <authorList>
            <person name="Varghese N."/>
            <person name="Submissions S."/>
        </authorList>
    </citation>
    <scope>NUCLEOTIDE SEQUENCE [LARGE SCALE GENOMIC DNA]</scope>
    <source>
        <strain evidence="5">DSM 21368</strain>
    </source>
</reference>
<dbReference type="AlphaFoldDB" id="A0A1H5LZX9"/>
<feature type="signal peptide" evidence="3">
    <location>
        <begin position="1"/>
        <end position="22"/>
    </location>
</feature>
<dbReference type="Proteomes" id="UP000199220">
    <property type="component" value="Unassembled WGS sequence"/>
</dbReference>
<dbReference type="PANTHER" id="PTHR35841:SF1">
    <property type="entry name" value="PHOSPHONATES-BINDING PERIPLASMIC PROTEIN"/>
    <property type="match status" value="1"/>
</dbReference>
<dbReference type="InterPro" id="IPR006311">
    <property type="entry name" value="TAT_signal"/>
</dbReference>
<dbReference type="OrthoDB" id="9764656at2"/>
<sequence>MSRHRRTTLALTTLAASSLTLAACTSAADAGTSESGEMPETLIVAVIPSEDRTELDPNDSLPLRILERELDIEVEYHLATSYAATIEAQRSGQAHMAQYGPFSYVLAHDSGVDLELIGFMGEGPEDEGGYHSVASVRADSEIESLEDAAGQTVCFVDPASTSGYLFPTEGLISAGLDPETDINPLFAGGHDASVLALADGQCDLAFSTEGMATEQLLETGQIADGEIRQIWQSELIPSSPLTVSGSLPEGMTQQIREIYLEQINVDALRESGECDESAEDGMCGLGNWGYIGVEDSLYDGVRQVCEATEAEACTATEG</sequence>
<dbReference type="InterPro" id="IPR005770">
    <property type="entry name" value="PhnD"/>
</dbReference>
<protein>
    <submittedName>
        <fullName evidence="4">Phosphonate transport system substrate-binding protein</fullName>
    </submittedName>
</protein>
<keyword evidence="2 3" id="KW-0732">Signal</keyword>
<dbReference type="PROSITE" id="PS51257">
    <property type="entry name" value="PROKAR_LIPOPROTEIN"/>
    <property type="match status" value="1"/>
</dbReference>
<dbReference type="STRING" id="648782.SAMN04488554_3071"/>
<evidence type="ECO:0000313" key="4">
    <source>
        <dbReference type="EMBL" id="SEE82544.1"/>
    </source>
</evidence>
<evidence type="ECO:0000256" key="2">
    <source>
        <dbReference type="ARBA" id="ARBA00022729"/>
    </source>
</evidence>
<dbReference type="PANTHER" id="PTHR35841">
    <property type="entry name" value="PHOSPHONATES-BINDING PERIPLASMIC PROTEIN"/>
    <property type="match status" value="1"/>
</dbReference>
<dbReference type="EMBL" id="FNTX01000002">
    <property type="protein sequence ID" value="SEE82544.1"/>
    <property type="molecule type" value="Genomic_DNA"/>
</dbReference>
<feature type="chain" id="PRO_5039365334" evidence="3">
    <location>
        <begin position="23"/>
        <end position="318"/>
    </location>
</feature>
<keyword evidence="5" id="KW-1185">Reference proteome</keyword>
<evidence type="ECO:0000313" key="5">
    <source>
        <dbReference type="Proteomes" id="UP000199220"/>
    </source>
</evidence>
<evidence type="ECO:0000256" key="1">
    <source>
        <dbReference type="ARBA" id="ARBA00007162"/>
    </source>
</evidence>
<dbReference type="PROSITE" id="PS51318">
    <property type="entry name" value="TAT"/>
    <property type="match status" value="1"/>
</dbReference>
<dbReference type="GO" id="GO:0055085">
    <property type="term" value="P:transmembrane transport"/>
    <property type="evidence" value="ECO:0007669"/>
    <property type="project" value="InterPro"/>
</dbReference>
<dbReference type="SUPFAM" id="SSF53850">
    <property type="entry name" value="Periplasmic binding protein-like II"/>
    <property type="match status" value="1"/>
</dbReference>
<dbReference type="Gene3D" id="3.40.190.10">
    <property type="entry name" value="Periplasmic binding protein-like II"/>
    <property type="match status" value="2"/>
</dbReference>
<proteinExistence type="inferred from homology"/>
<organism evidence="4 5">
    <name type="scientific">Ruania alba</name>
    <dbReference type="NCBI Taxonomy" id="648782"/>
    <lineage>
        <taxon>Bacteria</taxon>
        <taxon>Bacillati</taxon>
        <taxon>Actinomycetota</taxon>
        <taxon>Actinomycetes</taxon>
        <taxon>Micrococcales</taxon>
        <taxon>Ruaniaceae</taxon>
        <taxon>Ruania</taxon>
    </lineage>
</organism>